<gene>
    <name evidence="1" type="ORF">llap_13701</name>
</gene>
<evidence type="ECO:0000313" key="2">
    <source>
        <dbReference type="Proteomes" id="UP000233556"/>
    </source>
</evidence>
<dbReference type="EMBL" id="KZ507924">
    <property type="protein sequence ID" value="PKU35995.1"/>
    <property type="molecule type" value="Genomic_DNA"/>
</dbReference>
<name>A0A2I0TQE4_LIMLA</name>
<reference evidence="2" key="1">
    <citation type="submission" date="2017-11" db="EMBL/GenBank/DDBJ databases">
        <authorList>
            <person name="Lima N.C."/>
            <person name="Parody-Merino A.M."/>
            <person name="Battley P.F."/>
            <person name="Fidler A.E."/>
            <person name="Prosdocimi F."/>
        </authorList>
    </citation>
    <scope>NUCLEOTIDE SEQUENCE [LARGE SCALE GENOMIC DNA]</scope>
</reference>
<dbReference type="AlphaFoldDB" id="A0A2I0TQE4"/>
<evidence type="ECO:0000313" key="1">
    <source>
        <dbReference type="EMBL" id="PKU35995.1"/>
    </source>
</evidence>
<dbReference type="Proteomes" id="UP000233556">
    <property type="component" value="Unassembled WGS sequence"/>
</dbReference>
<reference evidence="2" key="2">
    <citation type="submission" date="2017-12" db="EMBL/GenBank/DDBJ databases">
        <title>Genome sequence of the Bar-tailed Godwit (Limosa lapponica baueri).</title>
        <authorList>
            <person name="Lima N.C.B."/>
            <person name="Parody-Merino A.M."/>
            <person name="Battley P.F."/>
            <person name="Fidler A.E."/>
            <person name="Prosdocimi F."/>
        </authorList>
    </citation>
    <scope>NUCLEOTIDE SEQUENCE [LARGE SCALE GENOMIC DNA]</scope>
</reference>
<sequence length="225" mass="24725">MKAISIGETGEEKIIENNIHRIGSILHLMEVTLPPLETTEVLPFSPKTDRFDLKLVGVIAVVTSTGIRYLTIFCMAVGTRRITGLLPEYQDHGDQAGIETIEPDKGSPLGMVNYSKIVSLVSKKTALQSAQILVSVQLLMVALTLAGVEIDHIEVFLKVSEIEFNATQEESHNIQAVTNAWTILIPKQLQEPGQCLPSVPRTMLADEHWFPVPLPMALGFFNVLG</sequence>
<accession>A0A2I0TQE4</accession>
<proteinExistence type="predicted"/>
<organism evidence="1 2">
    <name type="scientific">Limosa lapponica baueri</name>
    <dbReference type="NCBI Taxonomy" id="1758121"/>
    <lineage>
        <taxon>Eukaryota</taxon>
        <taxon>Metazoa</taxon>
        <taxon>Chordata</taxon>
        <taxon>Craniata</taxon>
        <taxon>Vertebrata</taxon>
        <taxon>Euteleostomi</taxon>
        <taxon>Archelosauria</taxon>
        <taxon>Archosauria</taxon>
        <taxon>Dinosauria</taxon>
        <taxon>Saurischia</taxon>
        <taxon>Theropoda</taxon>
        <taxon>Coelurosauria</taxon>
        <taxon>Aves</taxon>
        <taxon>Neognathae</taxon>
        <taxon>Neoaves</taxon>
        <taxon>Charadriiformes</taxon>
        <taxon>Scolopacidae</taxon>
        <taxon>Limosa</taxon>
    </lineage>
</organism>
<keyword evidence="2" id="KW-1185">Reference proteome</keyword>
<protein>
    <submittedName>
        <fullName evidence="1">Uncharacterized protein</fullName>
    </submittedName>
</protein>